<reference evidence="1 2" key="1">
    <citation type="journal article" date="2016" name="Mol. Biol. Evol.">
        <title>Comparative Genomics of Early-Diverging Mushroom-Forming Fungi Provides Insights into the Origins of Lignocellulose Decay Capabilities.</title>
        <authorList>
            <person name="Nagy L.G."/>
            <person name="Riley R."/>
            <person name="Tritt A."/>
            <person name="Adam C."/>
            <person name="Daum C."/>
            <person name="Floudas D."/>
            <person name="Sun H."/>
            <person name="Yadav J.S."/>
            <person name="Pangilinan J."/>
            <person name="Larsson K.H."/>
            <person name="Matsuura K."/>
            <person name="Barry K."/>
            <person name="Labutti K."/>
            <person name="Kuo R."/>
            <person name="Ohm R.A."/>
            <person name="Bhattacharya S.S."/>
            <person name="Shirouzu T."/>
            <person name="Yoshinaga Y."/>
            <person name="Martin F.M."/>
            <person name="Grigoriev I.V."/>
            <person name="Hibbett D.S."/>
        </authorList>
    </citation>
    <scope>NUCLEOTIDE SEQUENCE [LARGE SCALE GENOMIC DNA]</scope>
    <source>
        <strain evidence="1 2">HHB12733</strain>
    </source>
</reference>
<dbReference type="InParanoid" id="A0A165E944"/>
<dbReference type="AlphaFoldDB" id="A0A165E944"/>
<dbReference type="Gene3D" id="2.60.120.620">
    <property type="entry name" value="q2cbj1_9rhob like domain"/>
    <property type="match status" value="1"/>
</dbReference>
<evidence type="ECO:0000313" key="2">
    <source>
        <dbReference type="Proteomes" id="UP000076842"/>
    </source>
</evidence>
<evidence type="ECO:0008006" key="3">
    <source>
        <dbReference type="Google" id="ProtNLM"/>
    </source>
</evidence>
<organism evidence="1 2">
    <name type="scientific">Calocera cornea HHB12733</name>
    <dbReference type="NCBI Taxonomy" id="1353952"/>
    <lineage>
        <taxon>Eukaryota</taxon>
        <taxon>Fungi</taxon>
        <taxon>Dikarya</taxon>
        <taxon>Basidiomycota</taxon>
        <taxon>Agaricomycotina</taxon>
        <taxon>Dacrymycetes</taxon>
        <taxon>Dacrymycetales</taxon>
        <taxon>Dacrymycetaceae</taxon>
        <taxon>Calocera</taxon>
    </lineage>
</organism>
<keyword evidence="2" id="KW-1185">Reference proteome</keyword>
<name>A0A165E944_9BASI</name>
<dbReference type="SUPFAM" id="SSF51197">
    <property type="entry name" value="Clavaminate synthase-like"/>
    <property type="match status" value="1"/>
</dbReference>
<sequence length="348" mass="40028">MPVKYEFLSAEQQEHFFKHGWIKIPNAINKKYIDAWLNRLWIRLGWDKDAGPRGWEGEYVKFVRHEEVPFQEFAPDAYKACMELCGGEDRVDPIRNMRHGDHFIINNGSDYWETHDCDPKDRPGWHTDNDWYRQFLDSSNNALVVIHLFTDVPPRGGGTFLCEDGIAGIEECFYKHKQGLDSPFTNLSAAHVKNCKVFSQVSGKAGDTFILHPYIPHTNGPNHLRTPRIITNPHVTLKEPFNLDRDDPSDYSLIERVILDRLGRDRIPESEYRDPSVPRISYYPRNLPLRTTGVPDEIRRLQAAAEASGKGKDSIYSIWLDPEGPDMQMFKRNFGLDLPEGPNHGVVG</sequence>
<protein>
    <recommendedName>
        <fullName evidence="3">Phytanoyl-CoA dioxygenase</fullName>
    </recommendedName>
</protein>
<proteinExistence type="predicted"/>
<gene>
    <name evidence="1" type="ORF">CALCODRAFT_438776</name>
</gene>
<evidence type="ECO:0000313" key="1">
    <source>
        <dbReference type="EMBL" id="KZT54362.1"/>
    </source>
</evidence>
<dbReference type="EMBL" id="KV424016">
    <property type="protein sequence ID" value="KZT54362.1"/>
    <property type="molecule type" value="Genomic_DNA"/>
</dbReference>
<dbReference type="OrthoDB" id="4664297at2759"/>
<accession>A0A165E944</accession>
<dbReference type="Proteomes" id="UP000076842">
    <property type="component" value="Unassembled WGS sequence"/>
</dbReference>